<evidence type="ECO:0000313" key="2">
    <source>
        <dbReference type="Proteomes" id="UP000887116"/>
    </source>
</evidence>
<keyword evidence="2" id="KW-1185">Reference proteome</keyword>
<sequence length="92" mass="10627">MSVFVNQGILNWNITYADSEEAQFVFRLMSPNPSCESSVMIKRPEVMKIEQFGEHEMLFFCIKNMPPIIRKTIDLNTTNLMSTSSLRVPEHS</sequence>
<dbReference type="Proteomes" id="UP000887116">
    <property type="component" value="Unassembled WGS sequence"/>
</dbReference>
<organism evidence="1 2">
    <name type="scientific">Trichonephila clavata</name>
    <name type="common">Joro spider</name>
    <name type="synonym">Nephila clavata</name>
    <dbReference type="NCBI Taxonomy" id="2740835"/>
    <lineage>
        <taxon>Eukaryota</taxon>
        <taxon>Metazoa</taxon>
        <taxon>Ecdysozoa</taxon>
        <taxon>Arthropoda</taxon>
        <taxon>Chelicerata</taxon>
        <taxon>Arachnida</taxon>
        <taxon>Araneae</taxon>
        <taxon>Araneomorphae</taxon>
        <taxon>Entelegynae</taxon>
        <taxon>Araneoidea</taxon>
        <taxon>Nephilidae</taxon>
        <taxon>Trichonephila</taxon>
    </lineage>
</organism>
<dbReference type="AlphaFoldDB" id="A0A8X6GM70"/>
<comment type="caution">
    <text evidence="1">The sequence shown here is derived from an EMBL/GenBank/DDBJ whole genome shotgun (WGS) entry which is preliminary data.</text>
</comment>
<dbReference type="EMBL" id="BMAO01006215">
    <property type="protein sequence ID" value="GFR07003.1"/>
    <property type="molecule type" value="Genomic_DNA"/>
</dbReference>
<reference evidence="1" key="1">
    <citation type="submission" date="2020-07" db="EMBL/GenBank/DDBJ databases">
        <title>Multicomponent nature underlies the extraordinary mechanical properties of spider dragline silk.</title>
        <authorList>
            <person name="Kono N."/>
            <person name="Nakamura H."/>
            <person name="Mori M."/>
            <person name="Yoshida Y."/>
            <person name="Ohtoshi R."/>
            <person name="Malay A.D."/>
            <person name="Moran D.A.P."/>
            <person name="Tomita M."/>
            <person name="Numata K."/>
            <person name="Arakawa K."/>
        </authorList>
    </citation>
    <scope>NUCLEOTIDE SEQUENCE</scope>
</reference>
<accession>A0A8X6GM70</accession>
<evidence type="ECO:0000313" key="1">
    <source>
        <dbReference type="EMBL" id="GFR07003.1"/>
    </source>
</evidence>
<proteinExistence type="predicted"/>
<name>A0A8X6GM70_TRICU</name>
<protein>
    <submittedName>
        <fullName evidence="1">Uncharacterized protein</fullName>
    </submittedName>
</protein>
<gene>
    <name evidence="1" type="ORF">TNCT_567821</name>
</gene>